<dbReference type="VEuPathDB" id="CryptoDB:GY17_00001261"/>
<reference evidence="3 4" key="3">
    <citation type="submission" date="2017-10" db="EMBL/GenBank/DDBJ databases">
        <title>Consistent, comparative and evidence-based genome annotation and re-annotation for the closely-related species, Cryptosporidium parvum, C. hominis and C. tyzzeri.</title>
        <authorList>
            <person name="Baptista R.P."/>
            <person name="Li Y."/>
            <person name="Sateriale A."/>
            <person name="Striepen B."/>
            <person name="Kissinger J.C."/>
        </authorList>
    </citation>
    <scope>NUCLEOTIDE SEQUENCE [LARGE SCALE GENOMIC DNA]</scope>
    <source>
        <strain evidence="3">30976</strain>
    </source>
</reference>
<dbReference type="GO" id="GO:0003777">
    <property type="term" value="F:microtubule motor activity"/>
    <property type="evidence" value="ECO:0007669"/>
    <property type="project" value="InterPro"/>
</dbReference>
<dbReference type="GO" id="GO:0005524">
    <property type="term" value="F:ATP binding"/>
    <property type="evidence" value="ECO:0007669"/>
    <property type="project" value="InterPro"/>
</dbReference>
<dbReference type="EMBL" id="JTAI01000044">
    <property type="protein sequence ID" value="PPS97303.1"/>
    <property type="molecule type" value="Genomic_DNA"/>
</dbReference>
<evidence type="ECO:0000313" key="4">
    <source>
        <dbReference type="Proteomes" id="UP001429100"/>
    </source>
</evidence>
<dbReference type="VEuPathDB" id="CryptoDB:Chro.10283"/>
<dbReference type="InterPro" id="IPR001752">
    <property type="entry name" value="Kinesin_motor_dom"/>
</dbReference>
<organism evidence="2">
    <name type="scientific">Cryptosporidium hominis</name>
    <dbReference type="NCBI Taxonomy" id="237895"/>
    <lineage>
        <taxon>Eukaryota</taxon>
        <taxon>Sar</taxon>
        <taxon>Alveolata</taxon>
        <taxon>Apicomplexa</taxon>
        <taxon>Conoidasida</taxon>
        <taxon>Coccidia</taxon>
        <taxon>Eucoccidiorida</taxon>
        <taxon>Eimeriorina</taxon>
        <taxon>Cryptosporidiidae</taxon>
        <taxon>Cryptosporidium</taxon>
    </lineage>
</organism>
<sequence length="1298" mass="149190">MEGGVINLKKERSSVRTFIRFCPSKKTIIEDSKECQWVFNTGDHGKSIRASRKSSISRTRSCTVTDEIFKEDACNSEIYRKTMLQQHAVDVLDGISTNIIVCGPHKTGKTNLLIGSQRSIGIVLQSIYDIFAAIRCYTNGIHINEKGINTETTGNFDRLFVVKASVLEIGEDSSNFKLDNVRDLINPENPLQLIKKLGGELGYSIKGEHEHLFENEEKLVASILSAVARKKVLDAIRRERVNTRKKKKTPEQIQNTIFGEFGERWVKDDMIGSLLITISVESVDKSELENNISKNEKIANSTHVNYGTLRFFEISSCISASPKLKAVIPLFGLLDLAFEIRKYCYTNEKSNRINITNISSYIASTIIDSNLTIIGTLSRFPSEKKCCIRPLIAPYDNQTTVQPHSIFDTLQFLEYIGNSMKFPIYPQRNCFKKPFVQSKLMEVCRKNLMNGSKKIHSKMIIKSERGIWQSESSGRVTRIIRLLTFINRSIEGSGILRILMSGNEDDIIRIYCENIIGSGVIDLDGYQINNSTGKWFQIDNYKLPEKEREQRKKLEYMNQIEQKYGLKDKNIKKKTLLIDKKVKFDCEKKDEKEIEDHIKKMKNLDFTIERPKFEDNNFKEISENKAPNKFGNNIKFDEVLLSSSTNERNESSESDIDITNIFDSTALERNKDKLDNEDFNVNLCEQFDKSNKSKKKIFISENVGNSNNYLNVDEYVGESNNFNDQINKGIGPDSNLFDPVKQYEKLLKKTISLNKLQKSIMESQKNVLQDESLYANSNANSMNDYISKLEGKKPSNPLSLVNKKAIEASQKAIEASKKAIEASKHLYEREVNHSRGKIHDHIPASKNFPQIDIYAPSYDSDIEYDKFHNPEDIVFDFKSSNESDEDHKERVLESHYKSNFPHNNKSCPCCDQLSKRSKCRCHYADASVNFNGISETSVNTDKSLFLYYEPGAGKNELIKPNGRSWDIFVNVPKKFANVTTLGFENGKKLQSDKQEFENPFENDENIEAPDSQIISSYEAFSDKDISNITSEFDQNSFQTKINLDSLQREAIENNKLSEKKVNYESNSNMENENQIIKNDILDDLMEIKRQTSNLKHQFILDPKLFRPLYESDNPDKCDRSIKKIDIDQELKSVEKYSCFEHNSNIDRLSSSANSNDLNFNSNFNYSDYPNFNLENSSQENSFEGVTPYNSKINQPYINSSSNNYSDDKYLEEIEMDLNEQLNNFSKYTNTNLLNTHLSESNTDRSIEILKHQEIPIENVIREIGCCHIKYIMPFPKDLKPKIFKGTSNFQFPYLRSLY</sequence>
<dbReference type="InterPro" id="IPR027417">
    <property type="entry name" value="P-loop_NTPase"/>
</dbReference>
<keyword evidence="4" id="KW-1185">Reference proteome</keyword>
<dbReference type="GO" id="GO:0007018">
    <property type="term" value="P:microtubule-based movement"/>
    <property type="evidence" value="ECO:0007669"/>
    <property type="project" value="InterPro"/>
</dbReference>
<name>A0A0S4TD48_CRYHO</name>
<dbReference type="InterPro" id="IPR036961">
    <property type="entry name" value="Kinesin_motor_dom_sf"/>
</dbReference>
<dbReference type="Proteomes" id="UP000199752">
    <property type="component" value="Chromosome 1"/>
</dbReference>
<dbReference type="Gene3D" id="3.40.850.10">
    <property type="entry name" value="Kinesin motor domain"/>
    <property type="match status" value="1"/>
</dbReference>
<dbReference type="SUPFAM" id="SSF52540">
    <property type="entry name" value="P-loop containing nucleoside triphosphate hydrolases"/>
    <property type="match status" value="1"/>
</dbReference>
<reference evidence="2" key="2">
    <citation type="submission" date="2015-08" db="EMBL/GenBank/DDBJ databases">
        <authorList>
            <person name="Babu N.S."/>
            <person name="Beckwith C.J."/>
            <person name="Beseler K.G."/>
            <person name="Brison A."/>
            <person name="Carone J.V."/>
            <person name="Caskin T.P."/>
            <person name="Diamond M."/>
            <person name="Durham M.E."/>
            <person name="Foxe J.M."/>
            <person name="Go M."/>
            <person name="Henderson B.A."/>
            <person name="Jones I.B."/>
            <person name="McGettigan J.A."/>
            <person name="Micheletti S.J."/>
            <person name="Nasrallah M.E."/>
            <person name="Ortiz D."/>
            <person name="Piller C.R."/>
            <person name="Privatt S.R."/>
            <person name="Schneider S.L."/>
            <person name="Sharp S."/>
            <person name="Smith T.C."/>
            <person name="Stanton J.D."/>
            <person name="Ullery H.E."/>
            <person name="Wilson R.J."/>
            <person name="Serrano M.G."/>
            <person name="Buck G."/>
            <person name="Lee V."/>
            <person name="Wang Y."/>
            <person name="Carvalho R."/>
            <person name="Voegtly L."/>
            <person name="Shi R."/>
            <person name="Duckworth R."/>
            <person name="Johnson A."/>
            <person name="Loviza R."/>
            <person name="Walstead R."/>
            <person name="Shah Z."/>
            <person name="Kiflezghi M."/>
            <person name="Wade K."/>
            <person name="Ball S.L."/>
            <person name="Bradley K.W."/>
            <person name="Asai D.J."/>
            <person name="Bowman C.A."/>
            <person name="Russell D.A."/>
            <person name="Pope W.H."/>
            <person name="Jacobs-Sera D."/>
            <person name="Hendrix R.W."/>
            <person name="Hatfull G.F."/>
        </authorList>
    </citation>
    <scope>NUCLEOTIDE SEQUENCE [LARGE SCALE GENOMIC DNA]</scope>
</reference>
<dbReference type="VEuPathDB" id="CryptoDB:Chro.10284"/>
<evidence type="ECO:0000313" key="2">
    <source>
        <dbReference type="EMBL" id="CUV04195.1"/>
    </source>
</evidence>
<evidence type="ECO:0000313" key="3">
    <source>
        <dbReference type="EMBL" id="PPS97303.1"/>
    </source>
</evidence>
<dbReference type="GO" id="GO:0008017">
    <property type="term" value="F:microtubule binding"/>
    <property type="evidence" value="ECO:0007669"/>
    <property type="project" value="InterPro"/>
</dbReference>
<gene>
    <name evidence="2" type="ORF">CHUDEA1_2530</name>
    <name evidence="3" type="ORF">GY17_00001261</name>
</gene>
<proteinExistence type="predicted"/>
<dbReference type="VEuPathDB" id="CryptoDB:CHUDEA1_2530"/>
<reference evidence="3 4" key="1">
    <citation type="submission" date="2014-11" db="EMBL/GenBank/DDBJ databases">
        <title>Comparative genomic analysis of Cryptosporidium hominis reveals occurrence of genetic recombination in virulent subtypes.</title>
        <authorList>
            <person name="Guo Y."/>
            <person name="Tang K."/>
            <person name="Frace M."/>
            <person name="Li N."/>
            <person name="Roellig D.M."/>
            <person name="Sammons S."/>
            <person name="Knipe K."/>
            <person name="Rowe L."/>
            <person name="Feng Y."/>
            <person name="Xiao L."/>
        </authorList>
    </citation>
    <scope>NUCLEOTIDE SEQUENCE [LARGE SCALE GENOMIC DNA]</scope>
    <source>
        <strain evidence="3">30976</strain>
    </source>
</reference>
<dbReference type="SMART" id="SM00129">
    <property type="entry name" value="KISc"/>
    <property type="match status" value="1"/>
</dbReference>
<dbReference type="OrthoDB" id="344025at2759"/>
<evidence type="ECO:0000259" key="1">
    <source>
        <dbReference type="SMART" id="SM00129"/>
    </source>
</evidence>
<protein>
    <submittedName>
        <fullName evidence="3">TRAFAC type P-loop Gtpase with Kinesin motor domain</fullName>
    </submittedName>
</protein>
<dbReference type="EMBL" id="LN877947">
    <property type="protein sequence ID" value="CUV04195.1"/>
    <property type="molecule type" value="Genomic_DNA"/>
</dbReference>
<dbReference type="Proteomes" id="UP001429100">
    <property type="component" value="Unassembled WGS sequence"/>
</dbReference>
<accession>A0A0S4TD48</accession>
<dbReference type="VEuPathDB" id="CryptoDB:ChTU502y2012_412g0485"/>
<feature type="domain" description="Kinesin motor" evidence="1">
    <location>
        <begin position="12"/>
        <end position="296"/>
    </location>
</feature>